<sequence>MHHPIKHSQHANWQTYSDLRQIATAELSHFEYNGRSCQHEVAMPSLSLSASLHASLRQLAYMRLLFFVGQMAALGFAQFKLYVDLPWVTLSGCLLLLAALTGFTLMRLMHPYPVQQYELLLHLLADYLLVSLVFYQSGGASNPFVSYYLVPLAYSAALLSWHYTLIVALAGALAYTLLLMFPAPFQVHLDAPEGALNVHIWGMWFNFLLNAVFILVFISRMAETLRQQQAQLRKASEQALRDAQLLSLASESAGLAHELGTPLGNLMLLSDELKYRYPDDPDLQEDVQLMEQQLVLCRENLQAMVKRSQLSEPVANQPLSQWLRHWVQRWQLLRPDAQLAFLPANGDPRINLPSSLGVCLLNLLNNAADAAPGQPVYLSWHCHHDYLELRIDDRGEGPPTTPISLGQTSKEQGLGLGLFLTLTTLEHLGGSLQLLASPQGGTRCELRLPLESFHERT</sequence>
<evidence type="ECO:0000256" key="5">
    <source>
        <dbReference type="ARBA" id="ARBA00022553"/>
    </source>
</evidence>
<evidence type="ECO:0000256" key="10">
    <source>
        <dbReference type="SAM" id="Phobius"/>
    </source>
</evidence>
<dbReference type="PANTHER" id="PTHR44936">
    <property type="entry name" value="SENSOR PROTEIN CREC"/>
    <property type="match status" value="1"/>
</dbReference>
<dbReference type="InterPro" id="IPR036097">
    <property type="entry name" value="HisK_dim/P_sf"/>
</dbReference>
<evidence type="ECO:0000256" key="9">
    <source>
        <dbReference type="ARBA" id="ARBA00022840"/>
    </source>
</evidence>
<dbReference type="Gene3D" id="3.30.565.10">
    <property type="entry name" value="Histidine kinase-like ATPase, C-terminal domain"/>
    <property type="match status" value="1"/>
</dbReference>
<feature type="domain" description="Histidine kinase" evidence="11">
    <location>
        <begin position="254"/>
        <end position="452"/>
    </location>
</feature>
<keyword evidence="6" id="KW-0808">Transferase</keyword>
<dbReference type="InterPro" id="IPR003594">
    <property type="entry name" value="HATPase_dom"/>
</dbReference>
<dbReference type="PRINTS" id="PR00344">
    <property type="entry name" value="BCTRLSENSOR"/>
</dbReference>
<evidence type="ECO:0000313" key="13">
    <source>
        <dbReference type="Proteomes" id="UP001589628"/>
    </source>
</evidence>
<evidence type="ECO:0000256" key="1">
    <source>
        <dbReference type="ARBA" id="ARBA00000085"/>
    </source>
</evidence>
<dbReference type="InterPro" id="IPR036890">
    <property type="entry name" value="HATPase_C_sf"/>
</dbReference>
<organism evidence="12 13">
    <name type="scientific">Balneatrix alpica</name>
    <dbReference type="NCBI Taxonomy" id="75684"/>
    <lineage>
        <taxon>Bacteria</taxon>
        <taxon>Pseudomonadati</taxon>
        <taxon>Pseudomonadota</taxon>
        <taxon>Gammaproteobacteria</taxon>
        <taxon>Oceanospirillales</taxon>
        <taxon>Balneatrichaceae</taxon>
        <taxon>Balneatrix</taxon>
    </lineage>
</organism>
<keyword evidence="8" id="KW-0418">Kinase</keyword>
<evidence type="ECO:0000313" key="12">
    <source>
        <dbReference type="EMBL" id="MFB9886833.1"/>
    </source>
</evidence>
<keyword evidence="10" id="KW-0472">Membrane</keyword>
<feature type="transmembrane region" description="Helical" evidence="10">
    <location>
        <begin position="198"/>
        <end position="218"/>
    </location>
</feature>
<keyword evidence="13" id="KW-1185">Reference proteome</keyword>
<gene>
    <name evidence="12" type="ORF">ACFFLH_10445</name>
</gene>
<keyword evidence="4" id="KW-1003">Cell membrane</keyword>
<reference evidence="12 13" key="1">
    <citation type="submission" date="2024-09" db="EMBL/GenBank/DDBJ databases">
        <authorList>
            <person name="Sun Q."/>
            <person name="Mori K."/>
        </authorList>
    </citation>
    <scope>NUCLEOTIDE SEQUENCE [LARGE SCALE GENOMIC DNA]</scope>
    <source>
        <strain evidence="12 13">ATCC 51285</strain>
    </source>
</reference>
<dbReference type="SUPFAM" id="SSF47384">
    <property type="entry name" value="Homodimeric domain of signal transducing histidine kinase"/>
    <property type="match status" value="1"/>
</dbReference>
<keyword evidence="9 12" id="KW-0067">ATP-binding</keyword>
<dbReference type="RefSeq" id="WP_051527539.1">
    <property type="nucleotide sequence ID" value="NZ_JBHLZN010000003.1"/>
</dbReference>
<evidence type="ECO:0000259" key="11">
    <source>
        <dbReference type="PROSITE" id="PS50109"/>
    </source>
</evidence>
<dbReference type="SUPFAM" id="SSF55874">
    <property type="entry name" value="ATPase domain of HSP90 chaperone/DNA topoisomerase II/histidine kinase"/>
    <property type="match status" value="1"/>
</dbReference>
<evidence type="ECO:0000256" key="6">
    <source>
        <dbReference type="ARBA" id="ARBA00022679"/>
    </source>
</evidence>
<keyword evidence="7" id="KW-0547">Nucleotide-binding</keyword>
<feature type="transmembrane region" description="Helical" evidence="10">
    <location>
        <begin position="60"/>
        <end position="79"/>
    </location>
</feature>
<feature type="transmembrane region" description="Helical" evidence="10">
    <location>
        <begin position="85"/>
        <end position="105"/>
    </location>
</feature>
<accession>A0ABV5ZC41</accession>
<dbReference type="CDD" id="cd00082">
    <property type="entry name" value="HisKA"/>
    <property type="match status" value="1"/>
</dbReference>
<comment type="caution">
    <text evidence="12">The sequence shown here is derived from an EMBL/GenBank/DDBJ whole genome shotgun (WGS) entry which is preliminary data.</text>
</comment>
<keyword evidence="5" id="KW-0597">Phosphoprotein</keyword>
<dbReference type="SMART" id="SM00387">
    <property type="entry name" value="HATPase_c"/>
    <property type="match status" value="1"/>
</dbReference>
<dbReference type="GO" id="GO:0005524">
    <property type="term" value="F:ATP binding"/>
    <property type="evidence" value="ECO:0007669"/>
    <property type="project" value="UniProtKB-KW"/>
</dbReference>
<dbReference type="InterPro" id="IPR005467">
    <property type="entry name" value="His_kinase_dom"/>
</dbReference>
<keyword evidence="10" id="KW-1133">Transmembrane helix</keyword>
<protein>
    <recommendedName>
        <fullName evidence="3">histidine kinase</fullName>
        <ecNumber evidence="3">2.7.13.3</ecNumber>
    </recommendedName>
</protein>
<dbReference type="Proteomes" id="UP001589628">
    <property type="component" value="Unassembled WGS sequence"/>
</dbReference>
<dbReference type="InterPro" id="IPR003661">
    <property type="entry name" value="HisK_dim/P_dom"/>
</dbReference>
<dbReference type="InterPro" id="IPR050980">
    <property type="entry name" value="2C_sensor_his_kinase"/>
</dbReference>
<dbReference type="EMBL" id="JBHLZN010000003">
    <property type="protein sequence ID" value="MFB9886833.1"/>
    <property type="molecule type" value="Genomic_DNA"/>
</dbReference>
<evidence type="ECO:0000256" key="4">
    <source>
        <dbReference type="ARBA" id="ARBA00022475"/>
    </source>
</evidence>
<dbReference type="PROSITE" id="PS50109">
    <property type="entry name" value="HIS_KIN"/>
    <property type="match status" value="1"/>
</dbReference>
<dbReference type="Gene3D" id="1.10.287.130">
    <property type="match status" value="1"/>
</dbReference>
<evidence type="ECO:0000256" key="2">
    <source>
        <dbReference type="ARBA" id="ARBA00004651"/>
    </source>
</evidence>
<feature type="transmembrane region" description="Helical" evidence="10">
    <location>
        <begin position="166"/>
        <end position="186"/>
    </location>
</feature>
<dbReference type="EC" id="2.7.13.3" evidence="3"/>
<comment type="catalytic activity">
    <reaction evidence="1">
        <text>ATP + protein L-histidine = ADP + protein N-phospho-L-histidine.</text>
        <dbReference type="EC" id="2.7.13.3"/>
    </reaction>
</comment>
<evidence type="ECO:0000256" key="8">
    <source>
        <dbReference type="ARBA" id="ARBA00022777"/>
    </source>
</evidence>
<proteinExistence type="predicted"/>
<dbReference type="InterPro" id="IPR004358">
    <property type="entry name" value="Sig_transdc_His_kin-like_C"/>
</dbReference>
<comment type="subcellular location">
    <subcellularLocation>
        <location evidence="2">Cell membrane</location>
        <topology evidence="2">Multi-pass membrane protein</topology>
    </subcellularLocation>
</comment>
<dbReference type="Pfam" id="PF02518">
    <property type="entry name" value="HATPase_c"/>
    <property type="match status" value="1"/>
</dbReference>
<evidence type="ECO:0000256" key="7">
    <source>
        <dbReference type="ARBA" id="ARBA00022741"/>
    </source>
</evidence>
<name>A0ABV5ZC41_9GAMM</name>
<keyword evidence="10" id="KW-0812">Transmembrane</keyword>
<evidence type="ECO:0000256" key="3">
    <source>
        <dbReference type="ARBA" id="ARBA00012438"/>
    </source>
</evidence>
<dbReference type="PANTHER" id="PTHR44936:SF10">
    <property type="entry name" value="SENSOR PROTEIN RSTB"/>
    <property type="match status" value="1"/>
</dbReference>